<feature type="chain" id="PRO_5028219488" evidence="2">
    <location>
        <begin position="21"/>
        <end position="354"/>
    </location>
</feature>
<dbReference type="Proteomes" id="UP001652661">
    <property type="component" value="Chromosome 2R"/>
</dbReference>
<keyword evidence="3" id="KW-1185">Reference proteome</keyword>
<feature type="region of interest" description="Disordered" evidence="1">
    <location>
        <begin position="183"/>
        <end position="227"/>
    </location>
</feature>
<reference evidence="3" key="1">
    <citation type="submission" date="2025-05" db="UniProtKB">
        <authorList>
            <consortium name="RefSeq"/>
        </authorList>
    </citation>
    <scope>NUCLEOTIDE SEQUENCE [LARGE SCALE GENOMIC DNA]</scope>
    <source>
        <strain evidence="3">14028-0561.14</strain>
    </source>
</reference>
<evidence type="ECO:0000256" key="1">
    <source>
        <dbReference type="SAM" id="MobiDB-lite"/>
    </source>
</evidence>
<proteinExistence type="predicted"/>
<name>A0A6P4HXV2_DROKI</name>
<reference evidence="4" key="2">
    <citation type="submission" date="2025-08" db="UniProtKB">
        <authorList>
            <consortium name="RefSeq"/>
        </authorList>
    </citation>
    <scope>IDENTIFICATION</scope>
    <source>
        <strain evidence="4">14028-0561.14</strain>
        <tissue evidence="4">Whole fly</tissue>
    </source>
</reference>
<accession>A0A6P4HXV2</accession>
<feature type="region of interest" description="Disordered" evidence="1">
    <location>
        <begin position="51"/>
        <end position="113"/>
    </location>
</feature>
<feature type="compositionally biased region" description="Basic and acidic residues" evidence="1">
    <location>
        <begin position="92"/>
        <end position="103"/>
    </location>
</feature>
<sequence length="354" mass="39791">MHRSVLLLLMSALLLSAAVALPLSLEESAETSWLDLLLEDTWESEEQLELLDTSSHENAIHKRAAKDSSSSSEEHKDKEKDKANSSGASSSEEQKTTTDHAAEESTTQAAARRRRQTITKFSIKNLPVCFDEDFEIPGADPSYLEEYKRIMCSQFWRLMLVASSHSPTSETAEDPINTENAIQKRAAKDPSSSSEEHKDKANSSGESSSEEHKTTTQATARRRRSLHPLPFCGRMAAGIVRKYNLEETELKTYNDMCLSMLRHMNRNEDGEKVNQDEDFETERFRREVNEQDQPLVQKASGELELDAQAEKELDEEMARAVADVKDNGSIEDYAQGCEVMEVSSKEANEATYAE</sequence>
<dbReference type="GeneID" id="108070758"/>
<gene>
    <name evidence="4" type="primary">LOC108070758</name>
</gene>
<dbReference type="AlphaFoldDB" id="A0A6P4HXV2"/>
<feature type="compositionally biased region" description="Basic and acidic residues" evidence="1">
    <location>
        <begin position="72"/>
        <end position="83"/>
    </location>
</feature>
<keyword evidence="2" id="KW-0732">Signal</keyword>
<organism evidence="3 4">
    <name type="scientific">Drosophila kikkawai</name>
    <name type="common">Fruit fly</name>
    <dbReference type="NCBI Taxonomy" id="30033"/>
    <lineage>
        <taxon>Eukaryota</taxon>
        <taxon>Metazoa</taxon>
        <taxon>Ecdysozoa</taxon>
        <taxon>Arthropoda</taxon>
        <taxon>Hexapoda</taxon>
        <taxon>Insecta</taxon>
        <taxon>Pterygota</taxon>
        <taxon>Neoptera</taxon>
        <taxon>Endopterygota</taxon>
        <taxon>Diptera</taxon>
        <taxon>Brachycera</taxon>
        <taxon>Muscomorpha</taxon>
        <taxon>Ephydroidea</taxon>
        <taxon>Drosophilidae</taxon>
        <taxon>Drosophila</taxon>
        <taxon>Sophophora</taxon>
    </lineage>
</organism>
<evidence type="ECO:0000313" key="3">
    <source>
        <dbReference type="Proteomes" id="UP001652661"/>
    </source>
</evidence>
<protein>
    <submittedName>
        <fullName evidence="4">Uncharacterized protein DDB_G0271670</fullName>
    </submittedName>
</protein>
<feature type="signal peptide" evidence="2">
    <location>
        <begin position="1"/>
        <end position="20"/>
    </location>
</feature>
<dbReference type="RefSeq" id="XP_017016844.1">
    <property type="nucleotide sequence ID" value="XM_017161355.3"/>
</dbReference>
<evidence type="ECO:0000256" key="2">
    <source>
        <dbReference type="SAM" id="SignalP"/>
    </source>
</evidence>
<dbReference type="OrthoDB" id="8069978at2759"/>
<evidence type="ECO:0000313" key="4">
    <source>
        <dbReference type="RefSeq" id="XP_017016844.1"/>
    </source>
</evidence>